<dbReference type="InterPro" id="IPR048899">
    <property type="entry name" value="NMD_SH3"/>
</dbReference>
<keyword evidence="4" id="KW-1185">Reference proteome</keyword>
<dbReference type="Pfam" id="PF21193">
    <property type="entry name" value="NMD_SH3"/>
    <property type="match status" value="1"/>
</dbReference>
<dbReference type="InterPro" id="IPR039768">
    <property type="entry name" value="Nmd3"/>
</dbReference>
<organism evidence="3 4">
    <name type="scientific">Saponaria officinalis</name>
    <name type="common">Common soapwort</name>
    <name type="synonym">Lychnis saponaria</name>
    <dbReference type="NCBI Taxonomy" id="3572"/>
    <lineage>
        <taxon>Eukaryota</taxon>
        <taxon>Viridiplantae</taxon>
        <taxon>Streptophyta</taxon>
        <taxon>Embryophyta</taxon>
        <taxon>Tracheophyta</taxon>
        <taxon>Spermatophyta</taxon>
        <taxon>Magnoliopsida</taxon>
        <taxon>eudicotyledons</taxon>
        <taxon>Gunneridae</taxon>
        <taxon>Pentapetalae</taxon>
        <taxon>Caryophyllales</taxon>
        <taxon>Caryophyllaceae</taxon>
        <taxon>Caryophylleae</taxon>
        <taxon>Saponaria</taxon>
    </lineage>
</organism>
<dbReference type="PANTHER" id="PTHR12746">
    <property type="entry name" value="NONSENSE-MEDIATED MRNA DECAY PROTEIN 3"/>
    <property type="match status" value="1"/>
</dbReference>
<comment type="caution">
    <text evidence="3">The sequence shown here is derived from an EMBL/GenBank/DDBJ whole genome shotgun (WGS) entry which is preliminary data.</text>
</comment>
<evidence type="ECO:0008006" key="5">
    <source>
        <dbReference type="Google" id="ProtNLM"/>
    </source>
</evidence>
<evidence type="ECO:0000313" key="3">
    <source>
        <dbReference type="EMBL" id="KAK9742451.1"/>
    </source>
</evidence>
<feature type="domain" description="60S ribosomal export protein NMD3 OB-fold" evidence="1">
    <location>
        <begin position="245"/>
        <end position="328"/>
    </location>
</feature>
<dbReference type="GO" id="GO:0005737">
    <property type="term" value="C:cytoplasm"/>
    <property type="evidence" value="ECO:0007669"/>
    <property type="project" value="TreeGrafter"/>
</dbReference>
<evidence type="ECO:0000313" key="4">
    <source>
        <dbReference type="Proteomes" id="UP001443914"/>
    </source>
</evidence>
<proteinExistence type="predicted"/>
<dbReference type="GO" id="GO:0043023">
    <property type="term" value="F:ribosomal large subunit binding"/>
    <property type="evidence" value="ECO:0007669"/>
    <property type="project" value="InterPro"/>
</dbReference>
<accession>A0AAW1M8W3</accession>
<dbReference type="AlphaFoldDB" id="A0AAW1M8W3"/>
<feature type="domain" description="60S ribosomal export protein NMD3 SH3" evidence="2">
    <location>
        <begin position="178"/>
        <end position="226"/>
    </location>
</feature>
<dbReference type="Pfam" id="PF21192">
    <property type="entry name" value="OB_NMD3"/>
    <property type="match status" value="1"/>
</dbReference>
<dbReference type="GO" id="GO:0000055">
    <property type="term" value="P:ribosomal large subunit export from nucleus"/>
    <property type="evidence" value="ECO:0007669"/>
    <property type="project" value="TreeGrafter"/>
</dbReference>
<dbReference type="InterPro" id="IPR048898">
    <property type="entry name" value="OB_NMD3"/>
</dbReference>
<dbReference type="Proteomes" id="UP001443914">
    <property type="component" value="Unassembled WGS sequence"/>
</dbReference>
<reference evidence="3" key="1">
    <citation type="submission" date="2024-03" db="EMBL/GenBank/DDBJ databases">
        <title>WGS assembly of Saponaria officinalis var. Norfolk2.</title>
        <authorList>
            <person name="Jenkins J."/>
            <person name="Shu S."/>
            <person name="Grimwood J."/>
            <person name="Barry K."/>
            <person name="Goodstein D."/>
            <person name="Schmutz J."/>
            <person name="Leebens-Mack J."/>
            <person name="Osbourn A."/>
        </authorList>
    </citation>
    <scope>NUCLEOTIDE SEQUENCE [LARGE SCALE GENOMIC DNA]</scope>
    <source>
        <strain evidence="3">JIC</strain>
    </source>
</reference>
<gene>
    <name evidence="3" type="ORF">RND81_03G173900</name>
</gene>
<name>A0AAW1M8W3_SAPOF</name>
<evidence type="ECO:0000259" key="1">
    <source>
        <dbReference type="Pfam" id="PF21192"/>
    </source>
</evidence>
<dbReference type="PANTHER" id="PTHR12746:SF2">
    <property type="entry name" value="60S RIBOSOMAL EXPORT PROTEIN NMD3"/>
    <property type="match status" value="1"/>
</dbReference>
<evidence type="ECO:0000259" key="2">
    <source>
        <dbReference type="Pfam" id="PF21193"/>
    </source>
</evidence>
<protein>
    <recommendedName>
        <fullName evidence="5">60S ribosomal export protein NMD3</fullName>
    </recommendedName>
</protein>
<dbReference type="GO" id="GO:0005634">
    <property type="term" value="C:nucleus"/>
    <property type="evidence" value="ECO:0007669"/>
    <property type="project" value="TreeGrafter"/>
</dbReference>
<dbReference type="EMBL" id="JBDFQZ010000003">
    <property type="protein sequence ID" value="KAK9742451.1"/>
    <property type="molecule type" value="Genomic_DNA"/>
</dbReference>
<sequence length="418" mass="47377">MMATSSDEIDGEVTSKSLRLSQSLRLNSKKISKKKEILRNFQRVHHQEVQLQSLTANLSTWSVRRTLRCIRINDYHKSSNLKDPASQCTTTTVQLRQCVSNKQRLDELVIYRLGKQGCELAFKRCKTVDQVGLDTYFDTESDALMYFDFLCSRVPIRPDKLIKSPSNGNYITAMVCPISREDLIYLRSDKLSARLGSLGPLMICKHVTNTIFLLDPLTLTLATVSAVEYWNEPTAFEIYKSAKDLVEYIVLGVTKICGRSFFSLADVDVARVADFGKNDIVFTIRTHLGYLKPGDRAFGYDLYGTNNNATMMGDESKGSLPDVVLVKRKRNVYSAVSRMNNASPEYEEFLRDLEDNPEAMFRLSLNDDNKAEKQQTGIDLMKEEEKKSGFDLEGLLADLALGEQQHVCSPGRSDERHR</sequence>